<dbReference type="EnsemblMetazoa" id="HelroT159832">
    <property type="protein sequence ID" value="HelroP159832"/>
    <property type="gene ID" value="HelroG159832"/>
</dbReference>
<dbReference type="Pfam" id="PF21534">
    <property type="entry name" value="Rost"/>
    <property type="match status" value="1"/>
</dbReference>
<protein>
    <recommendedName>
        <fullName evidence="5">Protein rolling stone</fullName>
    </recommendedName>
</protein>
<accession>T1EPG4</accession>
<dbReference type="OrthoDB" id="419711at2759"/>
<dbReference type="PANTHER" id="PTHR12242">
    <property type="entry name" value="OS02G0130600 PROTEIN-RELATED"/>
    <property type="match status" value="1"/>
</dbReference>
<dbReference type="CTD" id="20198464"/>
<dbReference type="PANTHER" id="PTHR12242:SF45">
    <property type="entry name" value="MARVEL DOMAIN-CONTAINING PROTEIN"/>
    <property type="match status" value="1"/>
</dbReference>
<sequence>MPEKSLNWYLKTLTLKNEFTSYNWKFSHVPSELFYFSQWPIHSTIFLIYRCALSVYTFYGFVQSVAGFPDPMLPVRPWGVFLTNWAYFILMLHCLCSFVTVLRHHLKVAKKVETNMEVIIKLKEKSSSQVWSNQVPKLVKLNWFLFALAAPTALLVTIVYFKALYPLKKINYIPIGDFHMHLMNSIIILMEVSINAIPVRLQHVIYPMILGGMYSVFSYIYWSLDPPNNVIYRGVVDWAYPLRAFLTCLFLACALLPLLHLFLYILFRFRLFIFQACHIDRQLVIISYADGDVRND</sequence>
<keyword evidence="1" id="KW-1133">Transmembrane helix</keyword>
<gene>
    <name evidence="3" type="primary">20198464</name>
    <name evidence="2" type="ORF">HELRODRAFT_159832</name>
</gene>
<dbReference type="RefSeq" id="XP_009009919.1">
    <property type="nucleotide sequence ID" value="XM_009011671.1"/>
</dbReference>
<dbReference type="InParanoid" id="T1EPG4"/>
<evidence type="ECO:0000256" key="1">
    <source>
        <dbReference type="SAM" id="Phobius"/>
    </source>
</evidence>
<keyword evidence="4" id="KW-1185">Reference proteome</keyword>
<evidence type="ECO:0000313" key="3">
    <source>
        <dbReference type="EnsemblMetazoa" id="HelroP159832"/>
    </source>
</evidence>
<dbReference type="GO" id="GO:0016020">
    <property type="term" value="C:membrane"/>
    <property type="evidence" value="ECO:0000318"/>
    <property type="project" value="GO_Central"/>
</dbReference>
<dbReference type="EMBL" id="AMQM01000386">
    <property type="status" value="NOT_ANNOTATED_CDS"/>
    <property type="molecule type" value="Genomic_DNA"/>
</dbReference>
<reference evidence="2 4" key="2">
    <citation type="journal article" date="2013" name="Nature">
        <title>Insights into bilaterian evolution from three spiralian genomes.</title>
        <authorList>
            <person name="Simakov O."/>
            <person name="Marletaz F."/>
            <person name="Cho S.J."/>
            <person name="Edsinger-Gonzales E."/>
            <person name="Havlak P."/>
            <person name="Hellsten U."/>
            <person name="Kuo D.H."/>
            <person name="Larsson T."/>
            <person name="Lv J."/>
            <person name="Arendt D."/>
            <person name="Savage R."/>
            <person name="Osoegawa K."/>
            <person name="de Jong P."/>
            <person name="Grimwood J."/>
            <person name="Chapman J.A."/>
            <person name="Shapiro H."/>
            <person name="Aerts A."/>
            <person name="Otillar R.P."/>
            <person name="Terry A.Y."/>
            <person name="Boore J.L."/>
            <person name="Grigoriev I.V."/>
            <person name="Lindberg D.R."/>
            <person name="Seaver E.C."/>
            <person name="Weisblat D.A."/>
            <person name="Putnam N.H."/>
            <person name="Rokhsar D.S."/>
        </authorList>
    </citation>
    <scope>NUCLEOTIDE SEQUENCE</scope>
</reference>
<evidence type="ECO:0000313" key="2">
    <source>
        <dbReference type="EMBL" id="ESO13199.1"/>
    </source>
</evidence>
<keyword evidence="1" id="KW-0812">Transmembrane</keyword>
<reference evidence="3" key="3">
    <citation type="submission" date="2015-06" db="UniProtKB">
        <authorList>
            <consortium name="EnsemblMetazoa"/>
        </authorList>
    </citation>
    <scope>IDENTIFICATION</scope>
</reference>
<dbReference type="GeneID" id="20198464"/>
<keyword evidence="1" id="KW-0472">Membrane</keyword>
<name>T1EPG4_HELRO</name>
<evidence type="ECO:0000313" key="4">
    <source>
        <dbReference type="Proteomes" id="UP000015101"/>
    </source>
</evidence>
<dbReference type="EMBL" id="AMQM01000385">
    <property type="status" value="NOT_ANNOTATED_CDS"/>
    <property type="molecule type" value="Genomic_DNA"/>
</dbReference>
<dbReference type="OMA" id="DIFMVAF"/>
<feature type="transmembrane region" description="Helical" evidence="1">
    <location>
        <begin position="244"/>
        <end position="267"/>
    </location>
</feature>
<dbReference type="HOGENOM" id="CLU_066320_0_0_1"/>
<feature type="transmembrane region" description="Helical" evidence="1">
    <location>
        <begin position="85"/>
        <end position="102"/>
    </location>
</feature>
<proteinExistence type="predicted"/>
<feature type="transmembrane region" description="Helical" evidence="1">
    <location>
        <begin position="204"/>
        <end position="224"/>
    </location>
</feature>
<dbReference type="InterPro" id="IPR049352">
    <property type="entry name" value="Rost"/>
</dbReference>
<feature type="transmembrane region" description="Helical" evidence="1">
    <location>
        <begin position="181"/>
        <end position="197"/>
    </location>
</feature>
<dbReference type="KEGG" id="hro:HELRODRAFT_159832"/>
<reference evidence="4" key="1">
    <citation type="submission" date="2012-12" db="EMBL/GenBank/DDBJ databases">
        <authorList>
            <person name="Hellsten U."/>
            <person name="Grimwood J."/>
            <person name="Chapman J.A."/>
            <person name="Shapiro H."/>
            <person name="Aerts A."/>
            <person name="Otillar R.P."/>
            <person name="Terry A.Y."/>
            <person name="Boore J.L."/>
            <person name="Simakov O."/>
            <person name="Marletaz F."/>
            <person name="Cho S.-J."/>
            <person name="Edsinger-Gonzales E."/>
            <person name="Havlak P."/>
            <person name="Kuo D.-H."/>
            <person name="Larsson T."/>
            <person name="Lv J."/>
            <person name="Arendt D."/>
            <person name="Savage R."/>
            <person name="Osoegawa K."/>
            <person name="de Jong P."/>
            <person name="Lindberg D.R."/>
            <person name="Seaver E.C."/>
            <person name="Weisblat D.A."/>
            <person name="Putnam N.H."/>
            <person name="Grigoriev I.V."/>
            <person name="Rokhsar D.S."/>
        </authorList>
    </citation>
    <scope>NUCLEOTIDE SEQUENCE</scope>
</reference>
<dbReference type="AlphaFoldDB" id="T1EPG4"/>
<dbReference type="Proteomes" id="UP000015101">
    <property type="component" value="Unassembled WGS sequence"/>
</dbReference>
<evidence type="ECO:0008006" key="5">
    <source>
        <dbReference type="Google" id="ProtNLM"/>
    </source>
</evidence>
<feature type="transmembrane region" description="Helical" evidence="1">
    <location>
        <begin position="141"/>
        <end position="161"/>
    </location>
</feature>
<dbReference type="EMBL" id="KB095811">
    <property type="protein sequence ID" value="ESO13199.1"/>
    <property type="molecule type" value="Genomic_DNA"/>
</dbReference>
<feature type="transmembrane region" description="Helical" evidence="1">
    <location>
        <begin position="47"/>
        <end position="65"/>
    </location>
</feature>
<organism evidence="3 4">
    <name type="scientific">Helobdella robusta</name>
    <name type="common">Californian leech</name>
    <dbReference type="NCBI Taxonomy" id="6412"/>
    <lineage>
        <taxon>Eukaryota</taxon>
        <taxon>Metazoa</taxon>
        <taxon>Spiralia</taxon>
        <taxon>Lophotrochozoa</taxon>
        <taxon>Annelida</taxon>
        <taxon>Clitellata</taxon>
        <taxon>Hirudinea</taxon>
        <taxon>Rhynchobdellida</taxon>
        <taxon>Glossiphoniidae</taxon>
        <taxon>Helobdella</taxon>
    </lineage>
</organism>